<name>A0A482W6D3_ASBVE</name>
<evidence type="ECO:0000313" key="11">
    <source>
        <dbReference type="EMBL" id="RZC40495.1"/>
    </source>
</evidence>
<evidence type="ECO:0000256" key="4">
    <source>
        <dbReference type="ARBA" id="ARBA00022692"/>
    </source>
</evidence>
<gene>
    <name evidence="11" type="ORF">BDFB_012344</name>
</gene>
<keyword evidence="9" id="KW-0807">Transducer</keyword>
<keyword evidence="6 10" id="KW-1133">Transmembrane helix</keyword>
<keyword evidence="3" id="KW-0716">Sensory transduction</keyword>
<dbReference type="Proteomes" id="UP000292052">
    <property type="component" value="Unassembled WGS sequence"/>
</dbReference>
<dbReference type="GO" id="GO:0004984">
    <property type="term" value="F:olfactory receptor activity"/>
    <property type="evidence" value="ECO:0007669"/>
    <property type="project" value="InterPro"/>
</dbReference>
<comment type="subcellular location">
    <subcellularLocation>
        <location evidence="1">Cell membrane</location>
        <topology evidence="1">Multi-pass membrane protein</topology>
    </subcellularLocation>
</comment>
<dbReference type="GO" id="GO:0007165">
    <property type="term" value="P:signal transduction"/>
    <property type="evidence" value="ECO:0007669"/>
    <property type="project" value="UniProtKB-KW"/>
</dbReference>
<dbReference type="GO" id="GO:0005549">
    <property type="term" value="F:odorant binding"/>
    <property type="evidence" value="ECO:0007669"/>
    <property type="project" value="InterPro"/>
</dbReference>
<keyword evidence="8" id="KW-0675">Receptor</keyword>
<feature type="transmembrane region" description="Helical" evidence="10">
    <location>
        <begin position="198"/>
        <end position="218"/>
    </location>
</feature>
<feature type="transmembrane region" description="Helical" evidence="10">
    <location>
        <begin position="46"/>
        <end position="65"/>
    </location>
</feature>
<feature type="transmembrane region" description="Helical" evidence="10">
    <location>
        <begin position="86"/>
        <end position="104"/>
    </location>
</feature>
<dbReference type="PANTHER" id="PTHR21137:SF35">
    <property type="entry name" value="ODORANT RECEPTOR 19A-RELATED"/>
    <property type="match status" value="1"/>
</dbReference>
<evidence type="ECO:0000256" key="3">
    <source>
        <dbReference type="ARBA" id="ARBA00022606"/>
    </source>
</evidence>
<feature type="transmembrane region" description="Helical" evidence="10">
    <location>
        <begin position="165"/>
        <end position="186"/>
    </location>
</feature>
<evidence type="ECO:0000256" key="8">
    <source>
        <dbReference type="ARBA" id="ARBA00023170"/>
    </source>
</evidence>
<evidence type="ECO:0000256" key="9">
    <source>
        <dbReference type="ARBA" id="ARBA00023224"/>
    </source>
</evidence>
<proteinExistence type="predicted"/>
<keyword evidence="5" id="KW-0552">Olfaction</keyword>
<evidence type="ECO:0000256" key="1">
    <source>
        <dbReference type="ARBA" id="ARBA00004651"/>
    </source>
</evidence>
<reference evidence="11 12" key="1">
    <citation type="submission" date="2017-03" db="EMBL/GenBank/DDBJ databases">
        <title>Genome of the blue death feigning beetle - Asbolus verrucosus.</title>
        <authorList>
            <person name="Rider S.D."/>
        </authorList>
    </citation>
    <scope>NUCLEOTIDE SEQUENCE [LARGE SCALE GENOMIC DNA]</scope>
    <source>
        <strain evidence="11">Butters</strain>
        <tissue evidence="11">Head and leg muscle</tissue>
    </source>
</reference>
<keyword evidence="2" id="KW-1003">Cell membrane</keyword>
<keyword evidence="12" id="KW-1185">Reference proteome</keyword>
<comment type="caution">
    <text evidence="11">The sequence shown here is derived from an EMBL/GenBank/DDBJ whole genome shotgun (WGS) entry which is preliminary data.</text>
</comment>
<evidence type="ECO:0000256" key="7">
    <source>
        <dbReference type="ARBA" id="ARBA00023136"/>
    </source>
</evidence>
<dbReference type="OrthoDB" id="6760651at2759"/>
<dbReference type="Pfam" id="PF02949">
    <property type="entry name" value="7tm_6"/>
    <property type="match status" value="1"/>
</dbReference>
<sequence>MYLFMRNVRILKQLRVTLKSDYFRIRTKRQSELIHPTLSIWKTTYVTFWILVSTTIVSWAILPLFNKGKDLPFKASYPYDTKASPVYEITYIHQVVGIFLSAMASLNIDTFMAALMMIIGAQCDLLCDDLRNLKNSVVSDFVASLIECIKRHKEILSFAEESNKFFNMIVLGQFFTSTVTLGLTMFQLSLVDPLSTEGYPLLFYESSLTVQLFLYCWFGNEVEIK</sequence>
<keyword evidence="7 10" id="KW-0472">Membrane</keyword>
<dbReference type="EMBL" id="QDEB01025672">
    <property type="protein sequence ID" value="RZC40495.1"/>
    <property type="molecule type" value="Genomic_DNA"/>
</dbReference>
<evidence type="ECO:0000256" key="10">
    <source>
        <dbReference type="SAM" id="Phobius"/>
    </source>
</evidence>
<keyword evidence="4 10" id="KW-0812">Transmembrane</keyword>
<accession>A0A482W6D3</accession>
<evidence type="ECO:0000313" key="12">
    <source>
        <dbReference type="Proteomes" id="UP000292052"/>
    </source>
</evidence>
<dbReference type="AlphaFoldDB" id="A0A482W6D3"/>
<evidence type="ECO:0000256" key="2">
    <source>
        <dbReference type="ARBA" id="ARBA00022475"/>
    </source>
</evidence>
<evidence type="ECO:0000256" key="5">
    <source>
        <dbReference type="ARBA" id="ARBA00022725"/>
    </source>
</evidence>
<organism evidence="11 12">
    <name type="scientific">Asbolus verrucosus</name>
    <name type="common">Desert ironclad beetle</name>
    <dbReference type="NCBI Taxonomy" id="1661398"/>
    <lineage>
        <taxon>Eukaryota</taxon>
        <taxon>Metazoa</taxon>
        <taxon>Ecdysozoa</taxon>
        <taxon>Arthropoda</taxon>
        <taxon>Hexapoda</taxon>
        <taxon>Insecta</taxon>
        <taxon>Pterygota</taxon>
        <taxon>Neoptera</taxon>
        <taxon>Endopterygota</taxon>
        <taxon>Coleoptera</taxon>
        <taxon>Polyphaga</taxon>
        <taxon>Cucujiformia</taxon>
        <taxon>Tenebrionidae</taxon>
        <taxon>Pimeliinae</taxon>
        <taxon>Asbolus</taxon>
    </lineage>
</organism>
<dbReference type="InterPro" id="IPR004117">
    <property type="entry name" value="7tm6_olfct_rcpt"/>
</dbReference>
<evidence type="ECO:0000256" key="6">
    <source>
        <dbReference type="ARBA" id="ARBA00022989"/>
    </source>
</evidence>
<dbReference type="PANTHER" id="PTHR21137">
    <property type="entry name" value="ODORANT RECEPTOR"/>
    <property type="match status" value="1"/>
</dbReference>
<dbReference type="GO" id="GO:0005886">
    <property type="term" value="C:plasma membrane"/>
    <property type="evidence" value="ECO:0007669"/>
    <property type="project" value="UniProtKB-SubCell"/>
</dbReference>
<protein>
    <submittedName>
        <fullName evidence="11">7tm 6 domain containing protein</fullName>
    </submittedName>
</protein>
<feature type="non-terminal residue" evidence="11">
    <location>
        <position position="225"/>
    </location>
</feature>